<dbReference type="PANTHER" id="PTHR21237">
    <property type="entry name" value="GRPE PROTEIN"/>
    <property type="match status" value="1"/>
</dbReference>
<dbReference type="InterPro" id="IPR000740">
    <property type="entry name" value="GrpE"/>
</dbReference>
<dbReference type="Pfam" id="PF01025">
    <property type="entry name" value="GrpE"/>
    <property type="match status" value="1"/>
</dbReference>
<dbReference type="GO" id="GO:0051082">
    <property type="term" value="F:unfolded protein binding"/>
    <property type="evidence" value="ECO:0007669"/>
    <property type="project" value="TreeGrafter"/>
</dbReference>
<dbReference type="Gene3D" id="2.30.22.10">
    <property type="entry name" value="Head domain of nucleotide exchange factor GrpE"/>
    <property type="match status" value="1"/>
</dbReference>
<dbReference type="Proteomes" id="UP000188184">
    <property type="component" value="Chromosome"/>
</dbReference>
<dbReference type="CDD" id="cd00446">
    <property type="entry name" value="GrpE"/>
    <property type="match status" value="1"/>
</dbReference>
<keyword evidence="6 10" id="KW-0143">Chaperone</keyword>
<comment type="subunit">
    <text evidence="3 10">Homodimer.</text>
</comment>
<dbReference type="NCBIfam" id="NF010738">
    <property type="entry name" value="PRK14140.1"/>
    <property type="match status" value="1"/>
</dbReference>
<dbReference type="SUPFAM" id="SSF51064">
    <property type="entry name" value="Head domain of nucleotide exchange factor GrpE"/>
    <property type="match status" value="1"/>
</dbReference>
<dbReference type="AlphaFoldDB" id="A0A1Q2KXW0"/>
<evidence type="ECO:0000256" key="11">
    <source>
        <dbReference type="RuleBase" id="RU000639"/>
    </source>
</evidence>
<evidence type="ECO:0000256" key="7">
    <source>
        <dbReference type="ARBA" id="ARBA00053401"/>
    </source>
</evidence>
<comment type="similarity">
    <text evidence="2 10 12">Belongs to the GrpE family.</text>
</comment>
<evidence type="ECO:0000256" key="13">
    <source>
        <dbReference type="SAM" id="MobiDB-lite"/>
    </source>
</evidence>
<dbReference type="FunFam" id="2.30.22.10:FF:000001">
    <property type="entry name" value="Protein GrpE"/>
    <property type="match status" value="1"/>
</dbReference>
<evidence type="ECO:0000256" key="3">
    <source>
        <dbReference type="ARBA" id="ARBA00011738"/>
    </source>
</evidence>
<evidence type="ECO:0000256" key="4">
    <source>
        <dbReference type="ARBA" id="ARBA00022490"/>
    </source>
</evidence>
<dbReference type="PROSITE" id="PS01071">
    <property type="entry name" value="GRPE"/>
    <property type="match status" value="1"/>
</dbReference>
<feature type="compositionally biased region" description="Basic and acidic residues" evidence="13">
    <location>
        <begin position="53"/>
        <end position="63"/>
    </location>
</feature>
<keyword evidence="15" id="KW-1185">Reference proteome</keyword>
<evidence type="ECO:0000256" key="12">
    <source>
        <dbReference type="RuleBase" id="RU004478"/>
    </source>
</evidence>
<keyword evidence="5 10" id="KW-0346">Stress response</keyword>
<dbReference type="HAMAP" id="MF_01151">
    <property type="entry name" value="GrpE"/>
    <property type="match status" value="1"/>
</dbReference>
<dbReference type="InterPro" id="IPR009012">
    <property type="entry name" value="GrpE_head"/>
</dbReference>
<keyword evidence="4 10" id="KW-0963">Cytoplasm</keyword>
<dbReference type="GO" id="GO:0000774">
    <property type="term" value="F:adenyl-nucleotide exchange factor activity"/>
    <property type="evidence" value="ECO:0007669"/>
    <property type="project" value="InterPro"/>
</dbReference>
<comment type="subcellular location">
    <subcellularLocation>
        <location evidence="1 10">Cytoplasm</location>
    </subcellularLocation>
</comment>
<dbReference type="PANTHER" id="PTHR21237:SF23">
    <property type="entry name" value="GRPE PROTEIN HOMOLOG, MITOCHONDRIAL"/>
    <property type="match status" value="1"/>
</dbReference>
<organism evidence="14 15">
    <name type="scientific">Planococcus lenghuensis</name>
    <dbReference type="NCBI Taxonomy" id="2213202"/>
    <lineage>
        <taxon>Bacteria</taxon>
        <taxon>Bacillati</taxon>
        <taxon>Bacillota</taxon>
        <taxon>Bacilli</taxon>
        <taxon>Bacillales</taxon>
        <taxon>Caryophanaceae</taxon>
        <taxon>Planococcus</taxon>
    </lineage>
</organism>
<proteinExistence type="inferred from homology"/>
<dbReference type="RefSeq" id="WP_077588839.1">
    <property type="nucleotide sequence ID" value="NZ_CP019640.1"/>
</dbReference>
<dbReference type="GO" id="GO:0042803">
    <property type="term" value="F:protein homodimerization activity"/>
    <property type="evidence" value="ECO:0007669"/>
    <property type="project" value="InterPro"/>
</dbReference>
<evidence type="ECO:0000256" key="1">
    <source>
        <dbReference type="ARBA" id="ARBA00004496"/>
    </source>
</evidence>
<dbReference type="OrthoDB" id="9812586at2"/>
<comment type="function">
    <text evidence="7 10 11">Participates actively in the response to hyperosmotic and heat shock by preventing the aggregation of stress-denatured proteins, in association with DnaK and GrpE. It is the nucleotide exchange factor for DnaK and may function as a thermosensor. Unfolded proteins bind initially to DnaJ; upon interaction with the DnaJ-bound protein, DnaK hydrolyzes its bound ATP, resulting in the formation of a stable complex. GrpE releases ADP from DnaK; ATP binding to DnaK triggers the release of the substrate protein, thus completing the reaction cycle. Several rounds of ATP-dependent interactions between DnaJ, DnaK and GrpE are required for fully efficient folding.</text>
</comment>
<dbReference type="GO" id="GO:0005737">
    <property type="term" value="C:cytoplasm"/>
    <property type="evidence" value="ECO:0007669"/>
    <property type="project" value="UniProtKB-SubCell"/>
</dbReference>
<feature type="compositionally biased region" description="Low complexity" evidence="13">
    <location>
        <begin position="18"/>
        <end position="31"/>
    </location>
</feature>
<evidence type="ECO:0000256" key="2">
    <source>
        <dbReference type="ARBA" id="ARBA00009054"/>
    </source>
</evidence>
<name>A0A1Q2KXW0_9BACL</name>
<evidence type="ECO:0000256" key="9">
    <source>
        <dbReference type="ARBA" id="ARBA00076414"/>
    </source>
</evidence>
<reference evidence="14 15" key="1">
    <citation type="submission" date="2017-02" db="EMBL/GenBank/DDBJ databases">
        <title>The complete genomic sequence of a novel cold adapted crude oil-degrading bacterium Planococcus qaidamina Y42.</title>
        <authorList>
            <person name="Yang R."/>
        </authorList>
    </citation>
    <scope>NUCLEOTIDE SEQUENCE [LARGE SCALE GENOMIC DNA]</scope>
    <source>
        <strain evidence="14 15">Y42</strain>
    </source>
</reference>
<protein>
    <recommendedName>
        <fullName evidence="8 10">Protein GrpE</fullName>
    </recommendedName>
    <alternativeName>
        <fullName evidence="9 10">HSP-70 cofactor</fullName>
    </alternativeName>
</protein>
<evidence type="ECO:0000256" key="5">
    <source>
        <dbReference type="ARBA" id="ARBA00023016"/>
    </source>
</evidence>
<dbReference type="EMBL" id="CP019640">
    <property type="protein sequence ID" value="AQQ52956.1"/>
    <property type="molecule type" value="Genomic_DNA"/>
</dbReference>
<dbReference type="SUPFAM" id="SSF58014">
    <property type="entry name" value="Coiled-coil domain of nucleotide exchange factor GrpE"/>
    <property type="match status" value="1"/>
</dbReference>
<evidence type="ECO:0000256" key="8">
    <source>
        <dbReference type="ARBA" id="ARBA00072274"/>
    </source>
</evidence>
<dbReference type="PRINTS" id="PR00773">
    <property type="entry name" value="GRPEPROTEIN"/>
</dbReference>
<dbReference type="KEGG" id="pmar:B0X71_07545"/>
<dbReference type="Gene3D" id="3.90.20.20">
    <property type="match status" value="1"/>
</dbReference>
<gene>
    <name evidence="10" type="primary">grpE</name>
    <name evidence="14" type="ORF">B0X71_07545</name>
</gene>
<sequence>MAEQTNQQNEKEQKPADTETATEQETANTETPEPETEEVSGVQAEDAGDLQSEVDRLQEEVENEQNKYLRLLADYENFKRRSVKDREEAEKFRSKALLSDLLPVLDNFERALAAETENENNKSLLKGVRMVYNTLLEAVKREGLEEVKSVGEPFDPNVHQAVMQEKDDSQEPGIVLQEFQKGYILKGRVLRPAMVKVNE</sequence>
<evidence type="ECO:0000256" key="6">
    <source>
        <dbReference type="ARBA" id="ARBA00023186"/>
    </source>
</evidence>
<evidence type="ECO:0000313" key="14">
    <source>
        <dbReference type="EMBL" id="AQQ52956.1"/>
    </source>
</evidence>
<feature type="region of interest" description="Disordered" evidence="13">
    <location>
        <begin position="1"/>
        <end position="63"/>
    </location>
</feature>
<evidence type="ECO:0000313" key="15">
    <source>
        <dbReference type="Proteomes" id="UP000188184"/>
    </source>
</evidence>
<evidence type="ECO:0000256" key="10">
    <source>
        <dbReference type="HAMAP-Rule" id="MF_01151"/>
    </source>
</evidence>
<dbReference type="GO" id="GO:0051087">
    <property type="term" value="F:protein-folding chaperone binding"/>
    <property type="evidence" value="ECO:0007669"/>
    <property type="project" value="InterPro"/>
</dbReference>
<dbReference type="GO" id="GO:0006457">
    <property type="term" value="P:protein folding"/>
    <property type="evidence" value="ECO:0007669"/>
    <property type="project" value="InterPro"/>
</dbReference>
<dbReference type="InterPro" id="IPR013805">
    <property type="entry name" value="GrpE_CC"/>
</dbReference>
<accession>A0A1Q2KXW0</accession>